<evidence type="ECO:0000313" key="5">
    <source>
        <dbReference type="EMBL" id="SKB08381.1"/>
    </source>
</evidence>
<evidence type="ECO:0000256" key="3">
    <source>
        <dbReference type="SAM" id="Phobius"/>
    </source>
</evidence>
<organism evidence="5 6">
    <name type="scientific">Aeromicrobium choanae</name>
    <dbReference type="NCBI Taxonomy" id="1736691"/>
    <lineage>
        <taxon>Bacteria</taxon>
        <taxon>Bacillati</taxon>
        <taxon>Actinomycetota</taxon>
        <taxon>Actinomycetes</taxon>
        <taxon>Propionibacteriales</taxon>
        <taxon>Nocardioidaceae</taxon>
        <taxon>Aeromicrobium</taxon>
    </lineage>
</organism>
<dbReference type="EMBL" id="LT796768">
    <property type="protein sequence ID" value="SKB08381.1"/>
    <property type="molecule type" value="Genomic_DNA"/>
</dbReference>
<keyword evidence="3" id="KW-1133">Transmembrane helix</keyword>
<dbReference type="InterPro" id="IPR004474">
    <property type="entry name" value="LytR_CpsA_psr"/>
</dbReference>
<dbReference type="NCBIfam" id="TIGR00350">
    <property type="entry name" value="lytR_cpsA_psr"/>
    <property type="match status" value="1"/>
</dbReference>
<proteinExistence type="inferred from homology"/>
<dbReference type="PANTHER" id="PTHR33392">
    <property type="entry name" value="POLYISOPRENYL-TEICHOIC ACID--PEPTIDOGLYCAN TEICHOIC ACID TRANSFERASE TAGU"/>
    <property type="match status" value="1"/>
</dbReference>
<gene>
    <name evidence="5" type="ORF">SAMN06295964_2137</name>
</gene>
<keyword evidence="3" id="KW-0472">Membrane</keyword>
<comment type="similarity">
    <text evidence="1">Belongs to the LytR/CpsA/Psr (LCP) family.</text>
</comment>
<dbReference type="Proteomes" id="UP000191040">
    <property type="component" value="Chromosome I"/>
</dbReference>
<dbReference type="Pfam" id="PF03816">
    <property type="entry name" value="LytR_cpsA_psr"/>
    <property type="match status" value="1"/>
</dbReference>
<dbReference type="AlphaFoldDB" id="A0A1T4Z484"/>
<dbReference type="RefSeq" id="WP_078700140.1">
    <property type="nucleotide sequence ID" value="NZ_LT796768.1"/>
</dbReference>
<evidence type="ECO:0000259" key="4">
    <source>
        <dbReference type="Pfam" id="PF03816"/>
    </source>
</evidence>
<accession>A0A1T4Z484</accession>
<protein>
    <submittedName>
        <fullName evidence="5">Transcriptional attenuator, LytR family</fullName>
    </submittedName>
</protein>
<keyword evidence="3" id="KW-0812">Transmembrane</keyword>
<feature type="transmembrane region" description="Helical" evidence="3">
    <location>
        <begin position="95"/>
        <end position="113"/>
    </location>
</feature>
<evidence type="ECO:0000256" key="1">
    <source>
        <dbReference type="ARBA" id="ARBA00006068"/>
    </source>
</evidence>
<reference evidence="6" key="1">
    <citation type="submission" date="2017-02" db="EMBL/GenBank/DDBJ databases">
        <authorList>
            <person name="Varghese N."/>
            <person name="Submissions S."/>
        </authorList>
    </citation>
    <scope>NUCLEOTIDE SEQUENCE [LARGE SCALE GENOMIC DNA]</scope>
    <source>
        <strain evidence="6">9H-4</strain>
    </source>
</reference>
<evidence type="ECO:0000313" key="6">
    <source>
        <dbReference type="Proteomes" id="UP000191040"/>
    </source>
</evidence>
<dbReference type="PANTHER" id="PTHR33392:SF6">
    <property type="entry name" value="POLYISOPRENYL-TEICHOIC ACID--PEPTIDOGLYCAN TEICHOIC ACID TRANSFERASE TAGU"/>
    <property type="match status" value="1"/>
</dbReference>
<feature type="transmembrane region" description="Helical" evidence="3">
    <location>
        <begin position="125"/>
        <end position="146"/>
    </location>
</feature>
<sequence>MHHDRTSALGGTYADPASATARIRFRRALTLAAMTLVMPGSAQLVQGNKRVGRIAIRIWLAVLAVLVIGVVLALMDRQFVFALATNGALLSLGRWVLVALAIGWVALIVDAWRLGRPRELARQHLAISTAFHAALVVGTAAVLFFASHTVSVMNGFTDTVFASNTVSKPHDGRYNVLLMGTDSGKDRSGMRPDSINVASIDAETGKAVLIGLPRNLENVPFPKGSPMRQQFPGGFDCDGCYLNAVNTWANDHADLFESKEPGIDATMGAVEAITGLKLNYYALVNMKGFSKLIDAVGGVEVNVRERTAIGGIGSPIRGYIEAGEQKLSGDKALWYARSRVENDDWSRMGRQKCVMNAMVRQLNPQKVITNMQDIATSSSAMLHTSIPRQDLSVFMDLALKTKSQPISSVSLVPPVIYTGNPDYDKVRRLVSDAVGSSEAREEVQKSALVTAKLPLIEVGGEATKKDPRKANRSADLNESC</sequence>
<keyword evidence="6" id="KW-1185">Reference proteome</keyword>
<evidence type="ECO:0000256" key="2">
    <source>
        <dbReference type="SAM" id="MobiDB-lite"/>
    </source>
</evidence>
<dbReference type="STRING" id="1736691.SAMN06295964_2137"/>
<dbReference type="Gene3D" id="3.40.630.190">
    <property type="entry name" value="LCP protein"/>
    <property type="match status" value="1"/>
</dbReference>
<dbReference type="OrthoDB" id="3573673at2"/>
<feature type="region of interest" description="Disordered" evidence="2">
    <location>
        <begin position="459"/>
        <end position="480"/>
    </location>
</feature>
<dbReference type="InterPro" id="IPR050922">
    <property type="entry name" value="LytR/CpsA/Psr_CW_biosynth"/>
</dbReference>
<name>A0A1T4Z484_9ACTN</name>
<feature type="transmembrane region" description="Helical" evidence="3">
    <location>
        <begin position="54"/>
        <end position="75"/>
    </location>
</feature>
<feature type="domain" description="Cell envelope-related transcriptional attenuator" evidence="4">
    <location>
        <begin position="192"/>
        <end position="362"/>
    </location>
</feature>